<protein>
    <submittedName>
        <fullName evidence="1">Uncharacterized protein</fullName>
    </submittedName>
</protein>
<reference evidence="2" key="2">
    <citation type="submission" date="2013-12" db="EMBL/GenBank/DDBJ databases">
        <authorList>
            <person name="Yu Y."/>
            <person name="Lee S."/>
            <person name="de Baynast K."/>
            <person name="Wissotski M."/>
            <person name="Liu L."/>
            <person name="Talag J."/>
            <person name="Goicoechea J."/>
            <person name="Angelova A."/>
            <person name="Jetty R."/>
            <person name="Kudrna D."/>
            <person name="Golser W."/>
            <person name="Rivera L."/>
            <person name="Zhang J."/>
            <person name="Wing R."/>
        </authorList>
    </citation>
    <scope>NUCLEOTIDE SEQUENCE</scope>
</reference>
<evidence type="ECO:0000313" key="1">
    <source>
        <dbReference type="EnsemblPlants" id="LPERR05G11040.1"/>
    </source>
</evidence>
<sequence>MLLWRDQWLVGLSIACRWLAIYSYVGRSNITVAQGFLNHRWLEDLHSSLSLPLGPIEPDNDAARGSGCNQMENYPGLMFLNGIGL</sequence>
<accession>A0A0D9WFS1</accession>
<dbReference type="Gramene" id="LPERR05G11040.1">
    <property type="protein sequence ID" value="LPERR05G11040.1"/>
    <property type="gene ID" value="LPERR05G11040"/>
</dbReference>
<proteinExistence type="predicted"/>
<reference evidence="1 2" key="1">
    <citation type="submission" date="2012-08" db="EMBL/GenBank/DDBJ databases">
        <title>Oryza genome evolution.</title>
        <authorList>
            <person name="Wing R.A."/>
        </authorList>
    </citation>
    <scope>NUCLEOTIDE SEQUENCE</scope>
</reference>
<keyword evidence="2" id="KW-1185">Reference proteome</keyword>
<evidence type="ECO:0000313" key="2">
    <source>
        <dbReference type="Proteomes" id="UP000032180"/>
    </source>
</evidence>
<dbReference type="AlphaFoldDB" id="A0A0D9WFS1"/>
<dbReference type="EnsemblPlants" id="LPERR05G11040.1">
    <property type="protein sequence ID" value="LPERR05G11040.1"/>
    <property type="gene ID" value="LPERR05G11040"/>
</dbReference>
<dbReference type="Proteomes" id="UP000032180">
    <property type="component" value="Chromosome 5"/>
</dbReference>
<dbReference type="HOGENOM" id="CLU_2515924_0_0_1"/>
<organism evidence="1 2">
    <name type="scientific">Leersia perrieri</name>
    <dbReference type="NCBI Taxonomy" id="77586"/>
    <lineage>
        <taxon>Eukaryota</taxon>
        <taxon>Viridiplantae</taxon>
        <taxon>Streptophyta</taxon>
        <taxon>Embryophyta</taxon>
        <taxon>Tracheophyta</taxon>
        <taxon>Spermatophyta</taxon>
        <taxon>Magnoliopsida</taxon>
        <taxon>Liliopsida</taxon>
        <taxon>Poales</taxon>
        <taxon>Poaceae</taxon>
        <taxon>BOP clade</taxon>
        <taxon>Oryzoideae</taxon>
        <taxon>Oryzeae</taxon>
        <taxon>Oryzinae</taxon>
        <taxon>Leersia</taxon>
    </lineage>
</organism>
<reference evidence="1" key="3">
    <citation type="submission" date="2015-04" db="UniProtKB">
        <authorList>
            <consortium name="EnsemblPlants"/>
        </authorList>
    </citation>
    <scope>IDENTIFICATION</scope>
</reference>
<name>A0A0D9WFS1_9ORYZ</name>